<dbReference type="Gene3D" id="3.40.50.880">
    <property type="match status" value="1"/>
</dbReference>
<protein>
    <submittedName>
        <fullName evidence="1">Putative glycosyl hydrolase-like family 6 (GHL6) protein</fullName>
    </submittedName>
</protein>
<dbReference type="InterPro" id="IPR028212">
    <property type="entry name" value="GHL6"/>
</dbReference>
<comment type="caution">
    <text evidence="1">The sequence shown here is derived from an EMBL/GenBank/DDBJ whole genome shotgun (WGS) entry which is preliminary data.</text>
</comment>
<dbReference type="AlphaFoldDB" id="A0A3D9L605"/>
<dbReference type="SUPFAM" id="SSF51445">
    <property type="entry name" value="(Trans)glycosidases"/>
    <property type="match status" value="1"/>
</dbReference>
<dbReference type="Pfam" id="PF14871">
    <property type="entry name" value="GHL6"/>
    <property type="match status" value="1"/>
</dbReference>
<keyword evidence="1" id="KW-0378">Hydrolase</keyword>
<accession>A0A3D9L605</accession>
<dbReference type="OrthoDB" id="9780891at2"/>
<proteinExistence type="predicted"/>
<keyword evidence="2" id="KW-1185">Reference proteome</keyword>
<dbReference type="CDD" id="cd03143">
    <property type="entry name" value="A4_beta-galactosidase_middle_domain"/>
    <property type="match status" value="1"/>
</dbReference>
<dbReference type="GO" id="GO:0016787">
    <property type="term" value="F:hydrolase activity"/>
    <property type="evidence" value="ECO:0007669"/>
    <property type="project" value="UniProtKB-KW"/>
</dbReference>
<evidence type="ECO:0000313" key="1">
    <source>
        <dbReference type="EMBL" id="REE01524.1"/>
    </source>
</evidence>
<reference evidence="1 2" key="1">
    <citation type="submission" date="2018-07" db="EMBL/GenBank/DDBJ databases">
        <title>Genomic Encyclopedia of Type Strains, Phase IV (KMG-IV): sequencing the most valuable type-strain genomes for metagenomic binning, comparative biology and taxonomic classification.</title>
        <authorList>
            <person name="Goeker M."/>
        </authorList>
    </citation>
    <scope>NUCLEOTIDE SEQUENCE [LARGE SCALE GENOMIC DNA]</scope>
    <source>
        <strain evidence="1 2">DSM 4134</strain>
    </source>
</reference>
<sequence>MTTMRQVFSILFIFLMIHESSAQFQRATDQPLPTRQVHLDFHTSPFIPEIGARFDKKQFQEALQTGRVNHINIFAKGHHGYSYYPTKVGVVHPNLDLDLLGKQLEACREIGVKAPLYFTVGWSVLDAEQHPEWVIKNADGSPASLNLDDDAALDEVRPHYSWYCLDPTIGGGYHEYIVQNVTEICERYSELDGFWFDIYHIIPASYTDYSLARMRREGVDLSDRQAVERSYAQALKAHMKALRELVASYHPDATVYFNTATHVENKAIFTERLFEMNTQAELEDLPTTWGGYDKLPLEAKYHLQQGTPVVAMSGKFHKAWGEFGGFKHPDAIKYEAAAMISWGAACNFGDQLHPSGEMDMETYRSIGEAFAYVEKIEDYGPGGVPVSKLGLWLSLDHAADHGLVNMLLQTHKDFVVAEPGNLEELELILVPSAAKLSKAEVSQLSSWVAKGGKLILFGASVLGDDQRMAFDIGGEFGGKSEFDFDYTVIGDELSEAVVRSPFLNYESGMRVKATDGKVLGKVREPYFNRTYEKYSSHRETPYKLEDSEYAAVLQKGNIIYFAHDLDKLYFEHGVRLHRQLVANAIDRLYESPIVEVSGLPSSGRLSLLHQASKKRYVAHLLFAPALLRGEEVQVIEDMPPVSGVKVTLAVAKKVNKVYAIPGERSLAFTQLGSTIEVEVPKFSMHTGVVFEYE</sequence>
<name>A0A3D9L605_MARFU</name>
<dbReference type="InterPro" id="IPR029062">
    <property type="entry name" value="Class_I_gatase-like"/>
</dbReference>
<dbReference type="InterPro" id="IPR017853">
    <property type="entry name" value="GH"/>
</dbReference>
<gene>
    <name evidence="1" type="ORF">C7460_10340</name>
</gene>
<dbReference type="EMBL" id="QREG01000003">
    <property type="protein sequence ID" value="REE01524.1"/>
    <property type="molecule type" value="Genomic_DNA"/>
</dbReference>
<dbReference type="Gene3D" id="3.20.20.80">
    <property type="entry name" value="Glycosidases"/>
    <property type="match status" value="1"/>
</dbReference>
<organism evidence="1 2">
    <name type="scientific">Marinoscillum furvescens DSM 4134</name>
    <dbReference type="NCBI Taxonomy" id="1122208"/>
    <lineage>
        <taxon>Bacteria</taxon>
        <taxon>Pseudomonadati</taxon>
        <taxon>Bacteroidota</taxon>
        <taxon>Cytophagia</taxon>
        <taxon>Cytophagales</taxon>
        <taxon>Reichenbachiellaceae</taxon>
        <taxon>Marinoscillum</taxon>
    </lineage>
</organism>
<dbReference type="Proteomes" id="UP000256779">
    <property type="component" value="Unassembled WGS sequence"/>
</dbReference>
<evidence type="ECO:0000313" key="2">
    <source>
        <dbReference type="Proteomes" id="UP000256779"/>
    </source>
</evidence>